<keyword evidence="9" id="KW-1185">Reference proteome</keyword>
<keyword evidence="5 6" id="KW-0472">Membrane</keyword>
<dbReference type="SMART" id="SM01381">
    <property type="entry name" value="7TM_GPCR_Srsx"/>
    <property type="match status" value="1"/>
</dbReference>
<dbReference type="PRINTS" id="PR00534">
    <property type="entry name" value="MCRFAMILY"/>
</dbReference>
<name>A0ABN8T1N7_9CNID</name>
<organism evidence="8 9">
    <name type="scientific">Porites evermanni</name>
    <dbReference type="NCBI Taxonomy" id="104178"/>
    <lineage>
        <taxon>Eukaryota</taxon>
        <taxon>Metazoa</taxon>
        <taxon>Cnidaria</taxon>
        <taxon>Anthozoa</taxon>
        <taxon>Hexacorallia</taxon>
        <taxon>Scleractinia</taxon>
        <taxon>Fungiina</taxon>
        <taxon>Poritidae</taxon>
        <taxon>Porites</taxon>
    </lineage>
</organism>
<evidence type="ECO:0000256" key="4">
    <source>
        <dbReference type="ARBA" id="ARBA00022989"/>
    </source>
</evidence>
<evidence type="ECO:0000259" key="7">
    <source>
        <dbReference type="PROSITE" id="PS50262"/>
    </source>
</evidence>
<dbReference type="Proteomes" id="UP001159427">
    <property type="component" value="Unassembled WGS sequence"/>
</dbReference>
<evidence type="ECO:0000256" key="1">
    <source>
        <dbReference type="ARBA" id="ARBA00004651"/>
    </source>
</evidence>
<feature type="transmembrane region" description="Helical" evidence="6">
    <location>
        <begin position="239"/>
        <end position="264"/>
    </location>
</feature>
<feature type="transmembrane region" description="Helical" evidence="6">
    <location>
        <begin position="150"/>
        <end position="171"/>
    </location>
</feature>
<feature type="transmembrane region" description="Helical" evidence="6">
    <location>
        <begin position="107"/>
        <end position="129"/>
    </location>
</feature>
<evidence type="ECO:0000256" key="5">
    <source>
        <dbReference type="ARBA" id="ARBA00023136"/>
    </source>
</evidence>
<evidence type="ECO:0000256" key="6">
    <source>
        <dbReference type="SAM" id="Phobius"/>
    </source>
</evidence>
<feature type="transmembrane region" description="Helical" evidence="6">
    <location>
        <begin position="66"/>
        <end position="87"/>
    </location>
</feature>
<dbReference type="PRINTS" id="PR00237">
    <property type="entry name" value="GPCRRHODOPSN"/>
</dbReference>
<sequence>MNKSEKTCFFFEEKYINLTLADSEEVFIASILTCSFDFSFSVLTCAGNFLIVVAIAKSEHLRSPSFILLGCLAATDLFVGFVCQPISAARKIAELRENVTAFCTLKMLHFVSGWITSGISLFTLAAVSVDRVLCLILHLRYKAIVTVPRTWIATSVLWMFFIAFVVVRFWMSNVWDLIVMAVMFLVFLVITTSTIKIFQIVRRHQRQIWVHHVRANTAANTAANTVNVLKCKKSAVTVLYIYGLFLIVYLPFFVELIIDVFIGYTRTVKIAYYYAVTFIFINSCLNPFVYCWRIREIRRAVKNILTRR</sequence>
<feature type="transmembrane region" description="Helical" evidence="6">
    <location>
        <begin position="270"/>
        <end position="292"/>
    </location>
</feature>
<feature type="transmembrane region" description="Helical" evidence="6">
    <location>
        <begin position="177"/>
        <end position="198"/>
    </location>
</feature>
<comment type="caution">
    <text evidence="8">The sequence shown here is derived from an EMBL/GenBank/DDBJ whole genome shotgun (WGS) entry which is preliminary data.</text>
</comment>
<dbReference type="PROSITE" id="PS50262">
    <property type="entry name" value="G_PROTEIN_RECEP_F1_2"/>
    <property type="match status" value="1"/>
</dbReference>
<evidence type="ECO:0000256" key="3">
    <source>
        <dbReference type="ARBA" id="ARBA00022692"/>
    </source>
</evidence>
<feature type="domain" description="G-protein coupled receptors family 1 profile" evidence="7">
    <location>
        <begin position="47"/>
        <end position="290"/>
    </location>
</feature>
<comment type="subcellular location">
    <subcellularLocation>
        <location evidence="1">Cell membrane</location>
        <topology evidence="1">Multi-pass membrane protein</topology>
    </subcellularLocation>
</comment>
<proteinExistence type="predicted"/>
<dbReference type="InterPro" id="IPR000276">
    <property type="entry name" value="GPCR_Rhodpsn"/>
</dbReference>
<keyword evidence="2" id="KW-1003">Cell membrane</keyword>
<keyword evidence="3 6" id="KW-0812">Transmembrane</keyword>
<evidence type="ECO:0000256" key="2">
    <source>
        <dbReference type="ARBA" id="ARBA00022475"/>
    </source>
</evidence>
<dbReference type="EMBL" id="CALNXI010005265">
    <property type="protein sequence ID" value="CAH3197222.1"/>
    <property type="molecule type" value="Genomic_DNA"/>
</dbReference>
<gene>
    <name evidence="8" type="ORF">PEVE_00034604</name>
</gene>
<dbReference type="Pfam" id="PF00001">
    <property type="entry name" value="7tm_1"/>
    <property type="match status" value="2"/>
</dbReference>
<evidence type="ECO:0000313" key="9">
    <source>
        <dbReference type="Proteomes" id="UP001159427"/>
    </source>
</evidence>
<evidence type="ECO:0000313" key="8">
    <source>
        <dbReference type="EMBL" id="CAH3197222.1"/>
    </source>
</evidence>
<dbReference type="PANTHER" id="PTHR22750">
    <property type="entry name" value="G-PROTEIN COUPLED RECEPTOR"/>
    <property type="match status" value="1"/>
</dbReference>
<keyword evidence="4 6" id="KW-1133">Transmembrane helix</keyword>
<accession>A0ABN8T1N7</accession>
<dbReference type="SUPFAM" id="SSF81321">
    <property type="entry name" value="Family A G protein-coupled receptor-like"/>
    <property type="match status" value="1"/>
</dbReference>
<reference evidence="8 9" key="1">
    <citation type="submission" date="2022-05" db="EMBL/GenBank/DDBJ databases">
        <authorList>
            <consortium name="Genoscope - CEA"/>
            <person name="William W."/>
        </authorList>
    </citation>
    <scope>NUCLEOTIDE SEQUENCE [LARGE SCALE GENOMIC DNA]</scope>
</reference>
<dbReference type="InterPro" id="IPR001671">
    <property type="entry name" value="Melcrt_ACTH_rcpt"/>
</dbReference>
<dbReference type="Gene3D" id="1.20.1070.10">
    <property type="entry name" value="Rhodopsin 7-helix transmembrane proteins"/>
    <property type="match status" value="1"/>
</dbReference>
<dbReference type="InterPro" id="IPR017452">
    <property type="entry name" value="GPCR_Rhodpsn_7TM"/>
</dbReference>
<protein>
    <recommendedName>
        <fullName evidence="7">G-protein coupled receptors family 1 profile domain-containing protein</fullName>
    </recommendedName>
</protein>